<proteinExistence type="predicted"/>
<accession>A0A1H1KIQ1</accession>
<dbReference type="RefSeq" id="WP_090812528.1">
    <property type="nucleotide sequence ID" value="NZ_FNKX01000004.1"/>
</dbReference>
<name>A0A1H1KIQ1_9BURK</name>
<dbReference type="AlphaFoldDB" id="A0A1H1KIQ1"/>
<dbReference type="Proteomes" id="UP000199365">
    <property type="component" value="Unassembled WGS sequence"/>
</dbReference>
<keyword evidence="2" id="KW-1185">Reference proteome</keyword>
<evidence type="ECO:0000313" key="1">
    <source>
        <dbReference type="EMBL" id="SDR62183.1"/>
    </source>
</evidence>
<dbReference type="Pfam" id="PF07369">
    <property type="entry name" value="DUF1488"/>
    <property type="match status" value="1"/>
</dbReference>
<sequence length="90" mass="9783">MDDTFTAETCVSSDGKVVAFVASFRNQSVHCSITCDALERHFWLPAGANEARTLKAFADGHQRITAAVERRLLKKTGAPIVLSAADFADR</sequence>
<dbReference type="InterPro" id="IPR036692">
    <property type="entry name" value="Shew3726-like_sf"/>
</dbReference>
<dbReference type="InterPro" id="IPR009962">
    <property type="entry name" value="DUF1488"/>
</dbReference>
<evidence type="ECO:0008006" key="3">
    <source>
        <dbReference type="Google" id="ProtNLM"/>
    </source>
</evidence>
<organism evidence="1 2">
    <name type="scientific">Paraburkholderia tuberum</name>
    <dbReference type="NCBI Taxonomy" id="157910"/>
    <lineage>
        <taxon>Bacteria</taxon>
        <taxon>Pseudomonadati</taxon>
        <taxon>Pseudomonadota</taxon>
        <taxon>Betaproteobacteria</taxon>
        <taxon>Burkholderiales</taxon>
        <taxon>Burkholderiaceae</taxon>
        <taxon>Paraburkholderia</taxon>
    </lineage>
</organism>
<protein>
    <recommendedName>
        <fullName evidence="3">DUF1488 domain-containing protein</fullName>
    </recommendedName>
</protein>
<reference evidence="2" key="1">
    <citation type="submission" date="2016-10" db="EMBL/GenBank/DDBJ databases">
        <authorList>
            <person name="Varghese N."/>
            <person name="Submissions S."/>
        </authorList>
    </citation>
    <scope>NUCLEOTIDE SEQUENCE [LARGE SCALE GENOMIC DNA]</scope>
    <source>
        <strain evidence="2">DUS833</strain>
    </source>
</reference>
<gene>
    <name evidence="1" type="ORF">SAMN05445850_8150</name>
</gene>
<dbReference type="SUPFAM" id="SSF160272">
    <property type="entry name" value="Shew3726-like"/>
    <property type="match status" value="1"/>
</dbReference>
<evidence type="ECO:0000313" key="2">
    <source>
        <dbReference type="Proteomes" id="UP000199365"/>
    </source>
</evidence>
<dbReference type="EMBL" id="FNKX01000004">
    <property type="protein sequence ID" value="SDR62183.1"/>
    <property type="molecule type" value="Genomic_DNA"/>
</dbReference>